<name>A0A4R0Z1T3_9GAMM</name>
<proteinExistence type="predicted"/>
<evidence type="ECO:0000313" key="1">
    <source>
        <dbReference type="EMBL" id="TCI13136.1"/>
    </source>
</evidence>
<dbReference type="RefSeq" id="WP_131150081.1">
    <property type="nucleotide sequence ID" value="NZ_SJTG01000001.1"/>
</dbReference>
<dbReference type="InterPro" id="IPR032417">
    <property type="entry name" value="GrlR"/>
</dbReference>
<reference evidence="1 2" key="1">
    <citation type="submission" date="2019-02" db="EMBL/GenBank/DDBJ databases">
        <title>Dyella amyloliquefaciens sp. nov., isolated from forest soil.</title>
        <authorList>
            <person name="Gao Z.-H."/>
            <person name="Qiu L.-H."/>
        </authorList>
    </citation>
    <scope>NUCLEOTIDE SEQUENCE [LARGE SCALE GENOMIC DNA]</scope>
    <source>
        <strain evidence="1 2">KACC 12747</strain>
    </source>
</reference>
<dbReference type="AlphaFoldDB" id="A0A4R0Z1T3"/>
<dbReference type="Proteomes" id="UP000291822">
    <property type="component" value="Unassembled WGS sequence"/>
</dbReference>
<dbReference type="Gene3D" id="2.40.128.380">
    <property type="entry name" value="T3SS negative regulator GrlR"/>
    <property type="match status" value="1"/>
</dbReference>
<dbReference type="Pfam" id="PF16518">
    <property type="entry name" value="GrlR"/>
    <property type="match status" value="1"/>
</dbReference>
<dbReference type="EMBL" id="SJTG01000001">
    <property type="protein sequence ID" value="TCI13136.1"/>
    <property type="molecule type" value="Genomic_DNA"/>
</dbReference>
<comment type="caution">
    <text evidence="1">The sequence shown here is derived from an EMBL/GenBank/DDBJ whole genome shotgun (WGS) entry which is preliminary data.</text>
</comment>
<keyword evidence="2" id="KW-1185">Reference proteome</keyword>
<evidence type="ECO:0000313" key="2">
    <source>
        <dbReference type="Proteomes" id="UP000291822"/>
    </source>
</evidence>
<protein>
    <submittedName>
        <fullName evidence="1">Uncharacterized protein</fullName>
    </submittedName>
</protein>
<organism evidence="1 2">
    <name type="scientific">Dyella soli</name>
    <dbReference type="NCBI Taxonomy" id="522319"/>
    <lineage>
        <taxon>Bacteria</taxon>
        <taxon>Pseudomonadati</taxon>
        <taxon>Pseudomonadota</taxon>
        <taxon>Gammaproteobacteria</taxon>
        <taxon>Lysobacterales</taxon>
        <taxon>Rhodanobacteraceae</taxon>
        <taxon>Dyella</taxon>
    </lineage>
</organism>
<sequence>MDTSAAAWGDPVDFTRHRSTVHPLQQFTQGEKSMRDGIYEVTFYQNSTKVDDHGSGIVTIKDGAMNGGDEGYIYRATLTYDAGHVTGQIQVSKWSAKLASVFPGIDNYLLDFAGDFHDDDALDGVATIVGQPHMKLWISAHRIGDCV</sequence>
<accession>A0A4R0Z1T3</accession>
<dbReference type="InterPro" id="IPR043019">
    <property type="entry name" value="GrlR_sf"/>
</dbReference>
<gene>
    <name evidence="1" type="ORF">EZM97_07505</name>
</gene>